<dbReference type="AlphaFoldDB" id="A0A0H3FHB1"/>
<organism evidence="1 2">
    <name type="scientific">Rahnella sp. (strain Y9602)</name>
    <dbReference type="NCBI Taxonomy" id="2703885"/>
    <lineage>
        <taxon>Bacteria</taxon>
        <taxon>Pseudomonadati</taxon>
        <taxon>Pseudomonadota</taxon>
        <taxon>Gammaproteobacteria</taxon>
        <taxon>Enterobacterales</taxon>
        <taxon>Yersiniaceae</taxon>
        <taxon>Rahnella</taxon>
    </lineage>
</organism>
<dbReference type="RefSeq" id="WP_013578210.1">
    <property type="nucleotide sequence ID" value="NC_015062.1"/>
</dbReference>
<reference evidence="2" key="1">
    <citation type="submission" date="2011-01" db="EMBL/GenBank/DDBJ databases">
        <title>Complete sequence of plasmid1 of Rahnella sp. Y9602.</title>
        <authorList>
            <consortium name="US DOE Joint Genome Institute"/>
            <person name="Lucas S."/>
            <person name="Copeland A."/>
            <person name="Lapidus A."/>
            <person name="Cheng J.-F."/>
            <person name="Goodwin L."/>
            <person name="Pitluck S."/>
            <person name="Lu M."/>
            <person name="Detter J.C."/>
            <person name="Han C."/>
            <person name="Tapia R."/>
            <person name="Land M."/>
            <person name="Hauser L."/>
            <person name="Kyrpides N."/>
            <person name="Ivanova N."/>
            <person name="Ovchinnikova G."/>
            <person name="Pagani I."/>
            <person name="Sobecky P.A."/>
            <person name="Martinez R.J."/>
            <person name="Woyke T."/>
        </authorList>
    </citation>
    <scope>NUCLEOTIDE SEQUENCE [LARGE SCALE GENOMIC DNA]</scope>
    <source>
        <strain evidence="2">Y9602</strain>
        <plasmid evidence="2">pRAHAQ01</plasmid>
    </source>
</reference>
<dbReference type="Proteomes" id="UP000007257">
    <property type="component" value="Plasmid pRAHAQ01"/>
</dbReference>
<dbReference type="EMBL" id="CP002506">
    <property type="protein sequence ID" value="ADW76529.1"/>
    <property type="molecule type" value="Genomic_DNA"/>
</dbReference>
<sequence>MSVRTIDLAIEMKKLQALAEDGELTPEMIADTLEGLEGMLGDKLDATMSVVRDFLGNVEKCDAESKRLAERKKMWTNQAELLKKYMLDCMITAGSDSVKTATNTFSARKGSLRLVVDDEESLPDDFVESYTQIVNKVKSDELKKALQAGTEIKGAHLETGPRSLAVR</sequence>
<dbReference type="HOGENOM" id="CLU_124446_2_1_6"/>
<dbReference type="eggNOG" id="ENOG50330BC">
    <property type="taxonomic scope" value="Bacteria"/>
</dbReference>
<dbReference type="Pfam" id="PF05565">
    <property type="entry name" value="Sipho_Gp157"/>
    <property type="match status" value="1"/>
</dbReference>
<dbReference type="InterPro" id="IPR008840">
    <property type="entry name" value="Sipho_Gp157"/>
</dbReference>
<gene>
    <name evidence="1" type="ordered locus">Rahaq_4954</name>
</gene>
<accession>A0A0H3FHB1</accession>
<proteinExistence type="predicted"/>
<protein>
    <submittedName>
        <fullName evidence="1">Gp157 family protein</fullName>
    </submittedName>
</protein>
<keyword evidence="1" id="KW-0614">Plasmid</keyword>
<reference evidence="1 2" key="2">
    <citation type="journal article" date="2012" name="J. Bacteriol.">
        <title>Complete Genome Sequence of Rahnella sp. Strain Y9602, a Gammaproteobacterium Isolate from Metal- and Radionuclide-Contaminated Soil.</title>
        <authorList>
            <person name="Martinez R.J."/>
            <person name="Bruce D."/>
            <person name="Detter C."/>
            <person name="Goodwin L.A."/>
            <person name="Han J."/>
            <person name="Han C.S."/>
            <person name="Held B."/>
            <person name="Land M.L."/>
            <person name="Mikhailova N."/>
            <person name="Nolan M."/>
            <person name="Pennacchio L."/>
            <person name="Pitluck S."/>
            <person name="Tapia R."/>
            <person name="Woyke T."/>
            <person name="Sobecky P.A."/>
        </authorList>
    </citation>
    <scope>NUCLEOTIDE SEQUENCE [LARGE SCALE GENOMIC DNA]</scope>
    <source>
        <strain evidence="1 2">Y9602</strain>
        <plasmid evidence="1">pRAHAQ01</plasmid>
    </source>
</reference>
<name>A0A0H3FHB1_RAHSY</name>
<dbReference type="KEGG" id="rah:Rahaq_4954"/>
<geneLocation type="plasmid" evidence="1 2">
    <name>pRAHAQ01</name>
</geneLocation>
<evidence type="ECO:0000313" key="1">
    <source>
        <dbReference type="EMBL" id="ADW76529.1"/>
    </source>
</evidence>
<dbReference type="OrthoDB" id="6556292at2"/>
<evidence type="ECO:0000313" key="2">
    <source>
        <dbReference type="Proteomes" id="UP000007257"/>
    </source>
</evidence>